<dbReference type="Pfam" id="PF12861">
    <property type="entry name" value="zf-ANAPC11"/>
    <property type="match status" value="1"/>
</dbReference>
<keyword evidence="8 16" id="KW-0863">Zinc-finger</keyword>
<dbReference type="InterPro" id="IPR018785">
    <property type="entry name" value="CDPF1_dom"/>
</dbReference>
<dbReference type="InterPro" id="IPR013083">
    <property type="entry name" value="Znf_RING/FYVE/PHD"/>
</dbReference>
<keyword evidence="7" id="KW-0677">Repeat</keyword>
<dbReference type="SMART" id="SM00181">
    <property type="entry name" value="EGF"/>
    <property type="match status" value="2"/>
</dbReference>
<dbReference type="CDD" id="cd00054">
    <property type="entry name" value="EGF_CA"/>
    <property type="match status" value="1"/>
</dbReference>
<dbReference type="Gene3D" id="3.30.40.10">
    <property type="entry name" value="Zinc/RING finger domain, C3HC4 (zinc finger)"/>
    <property type="match status" value="1"/>
</dbReference>
<dbReference type="SMART" id="SM00184">
    <property type="entry name" value="RING"/>
    <property type="match status" value="2"/>
</dbReference>
<keyword evidence="23" id="KW-1185">Reference proteome</keyword>
<keyword evidence="5" id="KW-0132">Cell division</keyword>
<evidence type="ECO:0000256" key="11">
    <source>
        <dbReference type="ARBA" id="ARBA00022833"/>
    </source>
</evidence>
<dbReference type="AlphaFoldDB" id="A0AA36CB53"/>
<feature type="non-terminal residue" evidence="22">
    <location>
        <position position="467"/>
    </location>
</feature>
<dbReference type="InterPro" id="IPR001841">
    <property type="entry name" value="Znf_RING"/>
</dbReference>
<dbReference type="InterPro" id="IPR049883">
    <property type="entry name" value="NOTCH1_EGF-like"/>
</dbReference>
<reference evidence="22" key="1">
    <citation type="submission" date="2023-06" db="EMBL/GenBank/DDBJ databases">
        <authorList>
            <person name="Delattre M."/>
        </authorList>
    </citation>
    <scope>NUCLEOTIDE SEQUENCE</scope>
    <source>
        <strain evidence="22">AF72</strain>
    </source>
</reference>
<evidence type="ECO:0000259" key="20">
    <source>
        <dbReference type="PROSITE" id="PS50026"/>
    </source>
</evidence>
<feature type="chain" id="PRO_5041318825" description="Anaphase-promoting complex subunit 11" evidence="19">
    <location>
        <begin position="22"/>
        <end position="467"/>
    </location>
</feature>
<comment type="similarity">
    <text evidence="1">Belongs to the CRELD family.</text>
</comment>
<name>A0AA36CB53_9BILA</name>
<feature type="signal peptide" evidence="19">
    <location>
        <begin position="1"/>
        <end position="21"/>
    </location>
</feature>
<dbReference type="GO" id="GO:0005509">
    <property type="term" value="F:calcium ion binding"/>
    <property type="evidence" value="ECO:0007669"/>
    <property type="project" value="InterPro"/>
</dbReference>
<comment type="similarity">
    <text evidence="2">Belongs to the RING-box family.</text>
</comment>
<keyword evidence="19" id="KW-0732">Signal</keyword>
<evidence type="ECO:0000256" key="17">
    <source>
        <dbReference type="SAM" id="Coils"/>
    </source>
</evidence>
<feature type="coiled-coil region" evidence="17">
    <location>
        <begin position="91"/>
        <end position="122"/>
    </location>
</feature>
<keyword evidence="4 15" id="KW-0245">EGF-like domain</keyword>
<dbReference type="InterPro" id="IPR051031">
    <property type="entry name" value="RING-box_E3_Ubiquitin_Ligase"/>
</dbReference>
<keyword evidence="14" id="KW-0131">Cell cycle</keyword>
<dbReference type="GO" id="GO:0008270">
    <property type="term" value="F:zinc ion binding"/>
    <property type="evidence" value="ECO:0007669"/>
    <property type="project" value="UniProtKB-KW"/>
</dbReference>
<proteinExistence type="inferred from homology"/>
<feature type="region of interest" description="Disordered" evidence="18">
    <location>
        <begin position="329"/>
        <end position="356"/>
    </location>
</feature>
<feature type="domain" description="RING-type" evidence="21">
    <location>
        <begin position="411"/>
        <end position="455"/>
    </location>
</feature>
<accession>A0AA36CB53</accession>
<dbReference type="InterPro" id="IPR018097">
    <property type="entry name" value="EGF_Ca-bd_CS"/>
</dbReference>
<evidence type="ECO:0000256" key="12">
    <source>
        <dbReference type="ARBA" id="ARBA00022837"/>
    </source>
</evidence>
<evidence type="ECO:0000256" key="14">
    <source>
        <dbReference type="ARBA" id="ARBA00023306"/>
    </source>
</evidence>
<dbReference type="InterPro" id="IPR009030">
    <property type="entry name" value="Growth_fac_rcpt_cys_sf"/>
</dbReference>
<gene>
    <name evidence="22" type="ORF">MSPICULIGERA_LOCUS3826</name>
</gene>
<dbReference type="InterPro" id="IPR024991">
    <property type="entry name" value="RING-H2_APC11"/>
</dbReference>
<protein>
    <recommendedName>
        <fullName evidence="3">Anaphase-promoting complex subunit 11</fullName>
    </recommendedName>
</protein>
<evidence type="ECO:0000256" key="7">
    <source>
        <dbReference type="ARBA" id="ARBA00022737"/>
    </source>
</evidence>
<dbReference type="GO" id="GO:0005680">
    <property type="term" value="C:anaphase-promoting complex"/>
    <property type="evidence" value="ECO:0007669"/>
    <property type="project" value="InterPro"/>
</dbReference>
<dbReference type="CDD" id="cd16456">
    <property type="entry name" value="RING-H2_APC11"/>
    <property type="match status" value="1"/>
</dbReference>
<organism evidence="22 23">
    <name type="scientific">Mesorhabditis spiculigera</name>
    <dbReference type="NCBI Taxonomy" id="96644"/>
    <lineage>
        <taxon>Eukaryota</taxon>
        <taxon>Metazoa</taxon>
        <taxon>Ecdysozoa</taxon>
        <taxon>Nematoda</taxon>
        <taxon>Chromadorea</taxon>
        <taxon>Rhabditida</taxon>
        <taxon>Rhabditina</taxon>
        <taxon>Rhabditomorpha</taxon>
        <taxon>Rhabditoidea</taxon>
        <taxon>Rhabditidae</taxon>
        <taxon>Mesorhabditinae</taxon>
        <taxon>Mesorhabditis</taxon>
    </lineage>
</organism>
<dbReference type="Pfam" id="PF11938">
    <property type="entry name" value="DUF3456"/>
    <property type="match status" value="1"/>
</dbReference>
<evidence type="ECO:0000256" key="1">
    <source>
        <dbReference type="ARBA" id="ARBA00005897"/>
    </source>
</evidence>
<comment type="caution">
    <text evidence="15">Lacks conserved residue(s) required for the propagation of feature annotation.</text>
</comment>
<dbReference type="InterPro" id="IPR021852">
    <property type="entry name" value="DUF3456"/>
</dbReference>
<dbReference type="GO" id="GO:0051301">
    <property type="term" value="P:cell division"/>
    <property type="evidence" value="ECO:0007669"/>
    <property type="project" value="UniProtKB-KW"/>
</dbReference>
<dbReference type="GO" id="GO:0097602">
    <property type="term" value="F:cullin family protein binding"/>
    <property type="evidence" value="ECO:0007669"/>
    <property type="project" value="InterPro"/>
</dbReference>
<feature type="domain" description="EGF-like" evidence="20">
    <location>
        <begin position="161"/>
        <end position="205"/>
    </location>
</feature>
<evidence type="ECO:0000256" key="3">
    <source>
        <dbReference type="ARBA" id="ARBA00013928"/>
    </source>
</evidence>
<evidence type="ECO:0000256" key="13">
    <source>
        <dbReference type="ARBA" id="ARBA00023157"/>
    </source>
</evidence>
<evidence type="ECO:0000313" key="22">
    <source>
        <dbReference type="EMBL" id="CAJ0565171.1"/>
    </source>
</evidence>
<comment type="caution">
    <text evidence="22">The sequence shown here is derived from an EMBL/GenBank/DDBJ whole genome shotgun (WGS) entry which is preliminary data.</text>
</comment>
<keyword evidence="17" id="KW-0175">Coiled coil</keyword>
<evidence type="ECO:0000313" key="23">
    <source>
        <dbReference type="Proteomes" id="UP001177023"/>
    </source>
</evidence>
<dbReference type="Pfam" id="PF10170">
    <property type="entry name" value="C6_DPF"/>
    <property type="match status" value="1"/>
</dbReference>
<dbReference type="InterPro" id="IPR000742">
    <property type="entry name" value="EGF"/>
</dbReference>
<keyword evidence="10" id="KW-0833">Ubl conjugation pathway</keyword>
<evidence type="ECO:0000256" key="4">
    <source>
        <dbReference type="ARBA" id="ARBA00022536"/>
    </source>
</evidence>
<sequence>MLPRRGWLILALLQLLSAVLSSPQCLTCDFLTETVVKGLKITERNHFAGGDTAWEEKNLGKYATSETRLIEALEGVCKKSTLPSTDSYISVKDLEFKCAHLMEESEELVEKWYYKNQEKEENRVDCAECYGGCNGCTGPLATECTECRVGFERDSKNACVDVDECAKPELHACTKANEACINDIGSYKCDCADGYKKNDVTKECELNILAPPQQPLIRPNLLLRLPSTSEEPANAENSATALPDEDPLLIDPYPAPVYFMRDPFTPRPKVKGRKPLLSDFLVLGSPCHLCSQPVCFDKGCSVHFGHLFCGLCIAREKRRFPEQVIQFTGSTPALSPSDSSPKPGPSTISTFSARLDPGIPRTTSLPAPVELPTSTRLGITVKALHVAAEWKWRQGGDDTCGICQMAFEACCVNCKMPGDDCPLVVGMCRHPFHSHCITKWTISQTTARPLCPMCRQEWRVSPAKTVS</sequence>
<evidence type="ECO:0000256" key="9">
    <source>
        <dbReference type="ARBA" id="ARBA00022776"/>
    </source>
</evidence>
<dbReference type="GO" id="GO:0031145">
    <property type="term" value="P:anaphase-promoting complex-dependent catabolic process"/>
    <property type="evidence" value="ECO:0007669"/>
    <property type="project" value="InterPro"/>
</dbReference>
<keyword evidence="13" id="KW-1015">Disulfide bond</keyword>
<evidence type="ECO:0000259" key="21">
    <source>
        <dbReference type="PROSITE" id="PS50089"/>
    </source>
</evidence>
<evidence type="ECO:0000256" key="6">
    <source>
        <dbReference type="ARBA" id="ARBA00022723"/>
    </source>
</evidence>
<dbReference type="GO" id="GO:0061630">
    <property type="term" value="F:ubiquitin protein ligase activity"/>
    <property type="evidence" value="ECO:0007669"/>
    <property type="project" value="InterPro"/>
</dbReference>
<evidence type="ECO:0000256" key="16">
    <source>
        <dbReference type="PROSITE-ProRule" id="PRU00175"/>
    </source>
</evidence>
<keyword evidence="11" id="KW-0862">Zinc</keyword>
<dbReference type="SUPFAM" id="SSF57850">
    <property type="entry name" value="RING/U-box"/>
    <property type="match status" value="1"/>
</dbReference>
<dbReference type="InterPro" id="IPR000152">
    <property type="entry name" value="EGF-type_Asp/Asn_hydroxyl_site"/>
</dbReference>
<evidence type="ECO:0000256" key="2">
    <source>
        <dbReference type="ARBA" id="ARBA00009273"/>
    </source>
</evidence>
<dbReference type="SUPFAM" id="SSF57184">
    <property type="entry name" value="Growth factor receptor domain"/>
    <property type="match status" value="1"/>
</dbReference>
<dbReference type="Pfam" id="PF07645">
    <property type="entry name" value="EGF_CA"/>
    <property type="match status" value="1"/>
</dbReference>
<keyword evidence="9" id="KW-0498">Mitosis</keyword>
<dbReference type="InterPro" id="IPR001881">
    <property type="entry name" value="EGF-like_Ca-bd_dom"/>
</dbReference>
<dbReference type="PROSITE" id="PS50089">
    <property type="entry name" value="ZF_RING_2"/>
    <property type="match status" value="1"/>
</dbReference>
<evidence type="ECO:0000256" key="8">
    <source>
        <dbReference type="ARBA" id="ARBA00022771"/>
    </source>
</evidence>
<dbReference type="PANTHER" id="PTHR11210">
    <property type="entry name" value="RING BOX"/>
    <property type="match status" value="1"/>
</dbReference>
<dbReference type="PROSITE" id="PS00010">
    <property type="entry name" value="ASX_HYDROXYL"/>
    <property type="match status" value="1"/>
</dbReference>
<dbReference type="SMART" id="SM00261">
    <property type="entry name" value="FU"/>
    <property type="match status" value="1"/>
</dbReference>
<evidence type="ECO:0000256" key="15">
    <source>
        <dbReference type="PROSITE-ProRule" id="PRU00076"/>
    </source>
</evidence>
<keyword evidence="6" id="KW-0479">Metal-binding</keyword>
<dbReference type="SMART" id="SM00179">
    <property type="entry name" value="EGF_CA"/>
    <property type="match status" value="1"/>
</dbReference>
<dbReference type="Proteomes" id="UP001177023">
    <property type="component" value="Unassembled WGS sequence"/>
</dbReference>
<dbReference type="PROSITE" id="PS50026">
    <property type="entry name" value="EGF_3"/>
    <property type="match status" value="1"/>
</dbReference>
<evidence type="ECO:0000256" key="10">
    <source>
        <dbReference type="ARBA" id="ARBA00022786"/>
    </source>
</evidence>
<evidence type="ECO:0000256" key="18">
    <source>
        <dbReference type="SAM" id="MobiDB-lite"/>
    </source>
</evidence>
<dbReference type="Gene3D" id="2.10.25.10">
    <property type="entry name" value="Laminin"/>
    <property type="match status" value="1"/>
</dbReference>
<evidence type="ECO:0000256" key="19">
    <source>
        <dbReference type="SAM" id="SignalP"/>
    </source>
</evidence>
<dbReference type="PROSITE" id="PS01187">
    <property type="entry name" value="EGF_CA"/>
    <property type="match status" value="1"/>
</dbReference>
<dbReference type="EMBL" id="CATQJA010001001">
    <property type="protein sequence ID" value="CAJ0565171.1"/>
    <property type="molecule type" value="Genomic_DNA"/>
</dbReference>
<dbReference type="PROSITE" id="PS01186">
    <property type="entry name" value="EGF_2"/>
    <property type="match status" value="1"/>
</dbReference>
<keyword evidence="12" id="KW-0106">Calcium</keyword>
<dbReference type="InterPro" id="IPR006212">
    <property type="entry name" value="Furin_repeat"/>
</dbReference>
<evidence type="ECO:0000256" key="5">
    <source>
        <dbReference type="ARBA" id="ARBA00022618"/>
    </source>
</evidence>